<evidence type="ECO:0000313" key="5">
    <source>
        <dbReference type="EMBL" id="KAJ4956018.1"/>
    </source>
</evidence>
<dbReference type="InterPro" id="IPR044549">
    <property type="entry name" value="bHLH_AtIBH1-like"/>
</dbReference>
<dbReference type="CDD" id="cd11444">
    <property type="entry name" value="bHLH_AtIBH1_like"/>
    <property type="match status" value="1"/>
</dbReference>
<sequence>MGASDLHHLLAASHDLKGMVLESTRRRRNRRNIKRSNGGYRWSTRAAAGISMKRRRVLPEGSRRPMNEMEKKVRSLKKLIPNGSSSMGLDGLFMETAGYIESLEMQVKVMQVLVKALSGCSDE</sequence>
<keyword evidence="2" id="KW-0805">Transcription regulation</keyword>
<keyword evidence="6" id="KW-1185">Reference proteome</keyword>
<evidence type="ECO:0000313" key="6">
    <source>
        <dbReference type="Proteomes" id="UP001141806"/>
    </source>
</evidence>
<dbReference type="OrthoDB" id="1935502at2759"/>
<proteinExistence type="predicted"/>
<evidence type="ECO:0000256" key="4">
    <source>
        <dbReference type="ARBA" id="ARBA00023242"/>
    </source>
</evidence>
<name>A0A9Q0H0H6_9MAGN</name>
<evidence type="ECO:0000256" key="1">
    <source>
        <dbReference type="ARBA" id="ARBA00004123"/>
    </source>
</evidence>
<comment type="caution">
    <text evidence="5">The sequence shown here is derived from an EMBL/GenBank/DDBJ whole genome shotgun (WGS) entry which is preliminary data.</text>
</comment>
<comment type="subcellular location">
    <subcellularLocation>
        <location evidence="1">Nucleus</location>
    </subcellularLocation>
</comment>
<dbReference type="Proteomes" id="UP001141806">
    <property type="component" value="Unassembled WGS sequence"/>
</dbReference>
<protein>
    <submittedName>
        <fullName evidence="5">Uncharacterized protein</fullName>
    </submittedName>
</protein>
<evidence type="ECO:0000256" key="2">
    <source>
        <dbReference type="ARBA" id="ARBA00023015"/>
    </source>
</evidence>
<organism evidence="5 6">
    <name type="scientific">Protea cynaroides</name>
    <dbReference type="NCBI Taxonomy" id="273540"/>
    <lineage>
        <taxon>Eukaryota</taxon>
        <taxon>Viridiplantae</taxon>
        <taxon>Streptophyta</taxon>
        <taxon>Embryophyta</taxon>
        <taxon>Tracheophyta</taxon>
        <taxon>Spermatophyta</taxon>
        <taxon>Magnoliopsida</taxon>
        <taxon>Proteales</taxon>
        <taxon>Proteaceae</taxon>
        <taxon>Protea</taxon>
    </lineage>
</organism>
<keyword evidence="3" id="KW-0804">Transcription</keyword>
<evidence type="ECO:0000256" key="3">
    <source>
        <dbReference type="ARBA" id="ARBA00023163"/>
    </source>
</evidence>
<dbReference type="AlphaFoldDB" id="A0A9Q0H0H6"/>
<dbReference type="InterPro" id="IPR044660">
    <property type="entry name" value="IBH1-like"/>
</dbReference>
<dbReference type="PANTHER" id="PTHR33124:SF39">
    <property type="entry name" value="TRANSCRIPTION FACTOR UPBEAT1"/>
    <property type="match status" value="1"/>
</dbReference>
<dbReference type="GO" id="GO:0006355">
    <property type="term" value="P:regulation of DNA-templated transcription"/>
    <property type="evidence" value="ECO:0007669"/>
    <property type="project" value="InterPro"/>
</dbReference>
<gene>
    <name evidence="5" type="ORF">NE237_012801</name>
</gene>
<keyword evidence="4" id="KW-0539">Nucleus</keyword>
<dbReference type="EMBL" id="JAMYWD010000011">
    <property type="protein sequence ID" value="KAJ4956018.1"/>
    <property type="molecule type" value="Genomic_DNA"/>
</dbReference>
<accession>A0A9Q0H0H6</accession>
<dbReference type="GO" id="GO:0005634">
    <property type="term" value="C:nucleus"/>
    <property type="evidence" value="ECO:0007669"/>
    <property type="project" value="UniProtKB-SubCell"/>
</dbReference>
<reference evidence="5" key="1">
    <citation type="journal article" date="2023" name="Plant J.">
        <title>The genome of the king protea, Protea cynaroides.</title>
        <authorList>
            <person name="Chang J."/>
            <person name="Duong T.A."/>
            <person name="Schoeman C."/>
            <person name="Ma X."/>
            <person name="Roodt D."/>
            <person name="Barker N."/>
            <person name="Li Z."/>
            <person name="Van de Peer Y."/>
            <person name="Mizrachi E."/>
        </authorList>
    </citation>
    <scope>NUCLEOTIDE SEQUENCE</scope>
    <source>
        <tissue evidence="5">Young leaves</tissue>
    </source>
</reference>
<dbReference type="PANTHER" id="PTHR33124">
    <property type="entry name" value="TRANSCRIPTION FACTOR IBH1-LIKE 1"/>
    <property type="match status" value="1"/>
</dbReference>